<dbReference type="SUPFAM" id="SSF54001">
    <property type="entry name" value="Cysteine proteinases"/>
    <property type="match status" value="1"/>
</dbReference>
<proteinExistence type="inferred from homology"/>
<evidence type="ECO:0000259" key="10">
    <source>
        <dbReference type="SMART" id="SM01032"/>
    </source>
</evidence>
<evidence type="ECO:0000256" key="5">
    <source>
        <dbReference type="ARBA" id="ARBA00023242"/>
    </source>
</evidence>
<evidence type="ECO:0000256" key="7">
    <source>
        <dbReference type="SAM" id="MobiDB-lite"/>
    </source>
</evidence>
<keyword evidence="6" id="KW-0175">Coiled coil</keyword>
<evidence type="ECO:0000259" key="9">
    <source>
        <dbReference type="SMART" id="SM01031"/>
    </source>
</evidence>
<feature type="region of interest" description="Disordered" evidence="7">
    <location>
        <begin position="451"/>
        <end position="490"/>
    </location>
</feature>
<feature type="coiled-coil region" evidence="6">
    <location>
        <begin position="861"/>
        <end position="888"/>
    </location>
</feature>
<reference evidence="11 12" key="1">
    <citation type="submission" date="2019-09" db="EMBL/GenBank/DDBJ databases">
        <title>A chromosome-level genome assembly of the Chinese tupelo Nyssa sinensis.</title>
        <authorList>
            <person name="Yang X."/>
            <person name="Kang M."/>
            <person name="Yang Y."/>
            <person name="Xiong H."/>
            <person name="Wang M."/>
            <person name="Zhang Z."/>
            <person name="Wang Z."/>
            <person name="Wu H."/>
            <person name="Ma T."/>
            <person name="Liu J."/>
            <person name="Xi Z."/>
        </authorList>
    </citation>
    <scope>NUCLEOTIDE SEQUENCE [LARGE SCALE GENOMIC DNA]</scope>
    <source>
        <strain evidence="11">J267</strain>
        <tissue evidence="11">Leaf</tissue>
    </source>
</reference>
<dbReference type="SMART" id="SM01030">
    <property type="entry name" value="BHD_1"/>
    <property type="match status" value="1"/>
</dbReference>
<dbReference type="Pfam" id="PF10405">
    <property type="entry name" value="BHD_3"/>
    <property type="match status" value="1"/>
</dbReference>
<dbReference type="PANTHER" id="PTHR12135">
    <property type="entry name" value="DNA REPAIR PROTEIN XP-C / RAD4"/>
    <property type="match status" value="1"/>
</dbReference>
<dbReference type="InterPro" id="IPR004583">
    <property type="entry name" value="DNA_repair_Rad4"/>
</dbReference>
<dbReference type="FunFam" id="3.30.70.2460:FF:000001">
    <property type="entry name" value="DNA repair protein Rad4 family"/>
    <property type="match status" value="1"/>
</dbReference>
<dbReference type="InterPro" id="IPR036985">
    <property type="entry name" value="Transglutaminase-like_sf"/>
</dbReference>
<dbReference type="GO" id="GO:0003697">
    <property type="term" value="F:single-stranded DNA binding"/>
    <property type="evidence" value="ECO:0007669"/>
    <property type="project" value="TreeGrafter"/>
</dbReference>
<sequence>MRTRNQSKRQDQSTGSEEMRKTSESQSCLESLNDGGTLTAISHEAVGKLLRRANRHGPSGLKKQDNYLRQCDSAGKLESGSERTDKKGLGTTVTQNMSEAEGCSRDAIQDTPLDNLVDIHPDMKEETDELDWEDGSIPILYSTNNHQADSIEGVTIEFDGLPDSTKRKSFRRASAEDKELAELVHKVHLLCLLGRGRLIDSTCNDPLIQASLLSLLPSHLLKISDVTKLTANALAPLVNWFHNNFRIRSPSCTERSMHSALAFALENREGTPEEIAALSVALFRGLNLTTRFVSILDVASLKPDAGKSESISQDASRAGKGIFSSSTLMVARPNQVSISPIKQSSSDDKDNACETSLRGSCRTKNSKSTSNISQSKENSKSTSNNSQSKDSPIADQLNDRLLDSLACEAQTDISDVSLVTNSAGSKRKGDREFEIQLEMALSATAVKISKSSMSSDVKDMHRNSQSLSSPSKGKKRIKSEESSTLSQGISTAVGSRKVGPPLYWAEVYCSGENLTGKWVHVDAVNAIIDGEQNVEAAAAACKTSVRYAVAFAGFGAKDVTRRYCMKWYKIASQRINSIWWDEVLAPFKELESGGTGGMVHLEQDASNGHENVEAVKISDPLDRDCRLPDTVNLSGKSSMEVPKEYGKKMDAESSVSTRTFLEDMELETRALTEPLPTNQQAYKNHQLYAIERWLTNYQILHPKGPILGFCSGHPVYPRTCVQKLHTKERWLREGVQVKANELPAKMLKRSLKLNKAQPSKGDDHGEEGCERISALYGKWQTEPLCLPHAVNGIVPKNERGQVDVWSEKSLPPGTVHLRLPRVAPVAKRLEIDFAPAMVGFEFRNGRSTPVFDGIVVCAEFKDAILEAYAEEEDRREAEEKKRNEVQAISRWYQLLSSIITRQRLKNCYGDGGPSQISNDIHKKKDKVYAQVDGSEDNRQGSILQQQNMHDEKLDFLSTVPTEDHEHVYMSDDQTFDEESSVRTKRCRCGFSIQVEEL</sequence>
<dbReference type="GO" id="GO:0005737">
    <property type="term" value="C:cytoplasm"/>
    <property type="evidence" value="ECO:0007669"/>
    <property type="project" value="TreeGrafter"/>
</dbReference>
<organism evidence="11 12">
    <name type="scientific">Nyssa sinensis</name>
    <dbReference type="NCBI Taxonomy" id="561372"/>
    <lineage>
        <taxon>Eukaryota</taxon>
        <taxon>Viridiplantae</taxon>
        <taxon>Streptophyta</taxon>
        <taxon>Embryophyta</taxon>
        <taxon>Tracheophyta</taxon>
        <taxon>Spermatophyta</taxon>
        <taxon>Magnoliopsida</taxon>
        <taxon>eudicotyledons</taxon>
        <taxon>Gunneridae</taxon>
        <taxon>Pentapetalae</taxon>
        <taxon>asterids</taxon>
        <taxon>Cornales</taxon>
        <taxon>Nyssaceae</taxon>
        <taxon>Nyssa</taxon>
    </lineage>
</organism>
<dbReference type="SMART" id="SM01031">
    <property type="entry name" value="BHD_2"/>
    <property type="match status" value="1"/>
</dbReference>
<feature type="compositionally biased region" description="Polar residues" evidence="7">
    <location>
        <begin position="24"/>
        <end position="36"/>
    </location>
</feature>
<dbReference type="Pfam" id="PF03835">
    <property type="entry name" value="Rad4"/>
    <property type="match status" value="1"/>
</dbReference>
<feature type="region of interest" description="Disordered" evidence="7">
    <location>
        <begin position="1"/>
        <end position="36"/>
    </location>
</feature>
<dbReference type="Gene3D" id="3.30.70.2460">
    <property type="entry name" value="Rad4, beta-hairpin domain BHD3"/>
    <property type="match status" value="1"/>
</dbReference>
<evidence type="ECO:0008006" key="13">
    <source>
        <dbReference type="Google" id="ProtNLM"/>
    </source>
</evidence>
<dbReference type="GO" id="GO:0000111">
    <property type="term" value="C:nucleotide-excision repair factor 2 complex"/>
    <property type="evidence" value="ECO:0007669"/>
    <property type="project" value="TreeGrafter"/>
</dbReference>
<evidence type="ECO:0000256" key="6">
    <source>
        <dbReference type="SAM" id="Coils"/>
    </source>
</evidence>
<comment type="subcellular location">
    <subcellularLocation>
        <location evidence="1">Nucleus</location>
    </subcellularLocation>
</comment>
<dbReference type="EMBL" id="CM018032">
    <property type="protein sequence ID" value="KAA8547709.1"/>
    <property type="molecule type" value="Genomic_DNA"/>
</dbReference>
<keyword evidence="4" id="KW-0234">DNA repair</keyword>
<dbReference type="Pfam" id="PF10403">
    <property type="entry name" value="BHD_1"/>
    <property type="match status" value="1"/>
</dbReference>
<dbReference type="Gene3D" id="2.20.20.110">
    <property type="entry name" value="Rad4, beta-hairpin domain BHD1"/>
    <property type="match status" value="1"/>
</dbReference>
<dbReference type="Gene3D" id="3.90.260.10">
    <property type="entry name" value="Transglutaminase-like"/>
    <property type="match status" value="1"/>
</dbReference>
<evidence type="ECO:0000259" key="8">
    <source>
        <dbReference type="SMART" id="SM01030"/>
    </source>
</evidence>
<feature type="domain" description="Rad4 beta-hairpin" evidence="8">
    <location>
        <begin position="671"/>
        <end position="722"/>
    </location>
</feature>
<dbReference type="SMART" id="SM01032">
    <property type="entry name" value="BHD_3"/>
    <property type="match status" value="1"/>
</dbReference>
<name>A0A5J5BXR8_9ASTE</name>
<dbReference type="OrthoDB" id="300780at2759"/>
<feature type="compositionally biased region" description="Low complexity" evidence="7">
    <location>
        <begin position="373"/>
        <end position="391"/>
    </location>
</feature>
<evidence type="ECO:0000256" key="2">
    <source>
        <dbReference type="ARBA" id="ARBA00009525"/>
    </source>
</evidence>
<dbReference type="InterPro" id="IPR038765">
    <property type="entry name" value="Papain-like_cys_pep_sf"/>
</dbReference>
<comment type="similarity">
    <text evidence="2">Belongs to the XPC family.</text>
</comment>
<evidence type="ECO:0000313" key="11">
    <source>
        <dbReference type="EMBL" id="KAA8547709.1"/>
    </source>
</evidence>
<keyword evidence="5" id="KW-0539">Nucleus</keyword>
<protein>
    <recommendedName>
        <fullName evidence="13">Rad4 beta-hairpin domain-containing protein</fullName>
    </recommendedName>
</protein>
<keyword evidence="12" id="KW-1185">Reference proteome</keyword>
<accession>A0A5J5BXR8</accession>
<dbReference type="InterPro" id="IPR018327">
    <property type="entry name" value="BHD_2"/>
</dbReference>
<dbReference type="PANTHER" id="PTHR12135:SF0">
    <property type="entry name" value="DNA REPAIR PROTEIN COMPLEMENTING XP-C CELLS"/>
    <property type="match status" value="1"/>
</dbReference>
<evidence type="ECO:0000256" key="1">
    <source>
        <dbReference type="ARBA" id="ARBA00004123"/>
    </source>
</evidence>
<evidence type="ECO:0000256" key="3">
    <source>
        <dbReference type="ARBA" id="ARBA00022763"/>
    </source>
</evidence>
<dbReference type="GO" id="GO:0071942">
    <property type="term" value="C:XPC complex"/>
    <property type="evidence" value="ECO:0007669"/>
    <property type="project" value="TreeGrafter"/>
</dbReference>
<gene>
    <name evidence="11" type="ORF">F0562_004138</name>
</gene>
<dbReference type="Gene3D" id="3.10.620.30">
    <property type="match status" value="1"/>
</dbReference>
<evidence type="ECO:0000256" key="4">
    <source>
        <dbReference type="ARBA" id="ARBA00023204"/>
    </source>
</evidence>
<dbReference type="Pfam" id="PF10404">
    <property type="entry name" value="BHD_2"/>
    <property type="match status" value="1"/>
</dbReference>
<keyword evidence="3" id="KW-0227">DNA damage</keyword>
<feature type="compositionally biased region" description="Polar residues" evidence="7">
    <location>
        <begin position="353"/>
        <end position="372"/>
    </location>
</feature>
<feature type="region of interest" description="Disordered" evidence="7">
    <location>
        <begin position="337"/>
        <end position="393"/>
    </location>
</feature>
<evidence type="ECO:0000313" key="12">
    <source>
        <dbReference type="Proteomes" id="UP000325577"/>
    </source>
</evidence>
<dbReference type="AlphaFoldDB" id="A0A5J5BXR8"/>
<dbReference type="InterPro" id="IPR042488">
    <property type="entry name" value="Rad4_BHD3_sf"/>
</dbReference>
<dbReference type="Proteomes" id="UP000325577">
    <property type="component" value="Linkage Group LG1"/>
</dbReference>
<dbReference type="InterPro" id="IPR018326">
    <property type="entry name" value="Rad4_beta-hairpin_dom1"/>
</dbReference>
<dbReference type="GO" id="GO:0006289">
    <property type="term" value="P:nucleotide-excision repair"/>
    <property type="evidence" value="ECO:0007669"/>
    <property type="project" value="InterPro"/>
</dbReference>
<dbReference type="GO" id="GO:0006298">
    <property type="term" value="P:mismatch repair"/>
    <property type="evidence" value="ECO:0007669"/>
    <property type="project" value="TreeGrafter"/>
</dbReference>
<dbReference type="InterPro" id="IPR018328">
    <property type="entry name" value="Rad4_beta-hairpin_dom3"/>
</dbReference>
<feature type="domain" description="Rad4 beta-hairpin" evidence="9">
    <location>
        <begin position="724"/>
        <end position="787"/>
    </location>
</feature>
<dbReference type="InterPro" id="IPR018325">
    <property type="entry name" value="Rad4/PNGase_transGLS-fold"/>
</dbReference>
<feature type="domain" description="Rad4 beta-hairpin" evidence="10">
    <location>
        <begin position="794"/>
        <end position="868"/>
    </location>
</feature>
<dbReference type="GO" id="GO:0003684">
    <property type="term" value="F:damaged DNA binding"/>
    <property type="evidence" value="ECO:0007669"/>
    <property type="project" value="InterPro"/>
</dbReference>